<proteinExistence type="predicted"/>
<evidence type="ECO:0000256" key="2">
    <source>
        <dbReference type="SAM" id="SignalP"/>
    </source>
</evidence>
<dbReference type="RefSeq" id="WP_147869783.1">
    <property type="nucleotide sequence ID" value="NZ_CP036264.1"/>
</dbReference>
<evidence type="ECO:0008006" key="5">
    <source>
        <dbReference type="Google" id="ProtNLM"/>
    </source>
</evidence>
<feature type="signal peptide" evidence="2">
    <location>
        <begin position="1"/>
        <end position="22"/>
    </location>
</feature>
<dbReference type="PROSITE" id="PS51257">
    <property type="entry name" value="PROKAR_LIPOPROTEIN"/>
    <property type="match status" value="1"/>
</dbReference>
<dbReference type="Proteomes" id="UP000321353">
    <property type="component" value="Chromosome"/>
</dbReference>
<feature type="region of interest" description="Disordered" evidence="1">
    <location>
        <begin position="24"/>
        <end position="65"/>
    </location>
</feature>
<gene>
    <name evidence="3" type="ORF">Mal15_46340</name>
</gene>
<organism evidence="3 4">
    <name type="scientific">Stieleria maiorica</name>
    <dbReference type="NCBI Taxonomy" id="2795974"/>
    <lineage>
        <taxon>Bacteria</taxon>
        <taxon>Pseudomonadati</taxon>
        <taxon>Planctomycetota</taxon>
        <taxon>Planctomycetia</taxon>
        <taxon>Pirellulales</taxon>
        <taxon>Pirellulaceae</taxon>
        <taxon>Stieleria</taxon>
    </lineage>
</organism>
<feature type="chain" id="PRO_5022921136" description="Secreted protein" evidence="2">
    <location>
        <begin position="23"/>
        <end position="65"/>
    </location>
</feature>
<reference evidence="3 4" key="1">
    <citation type="submission" date="2019-02" db="EMBL/GenBank/DDBJ databases">
        <title>Planctomycetal bacteria perform biofilm scaping via a novel small molecule.</title>
        <authorList>
            <person name="Jeske O."/>
            <person name="Boedeker C."/>
            <person name="Wiegand S."/>
            <person name="Breitling P."/>
            <person name="Kallscheuer N."/>
            <person name="Jogler M."/>
            <person name="Rohde M."/>
            <person name="Petersen J."/>
            <person name="Medema M.H."/>
            <person name="Surup F."/>
            <person name="Jogler C."/>
        </authorList>
    </citation>
    <scope>NUCLEOTIDE SEQUENCE [LARGE SCALE GENOMIC DNA]</scope>
    <source>
        <strain evidence="3 4">Mal15</strain>
    </source>
</reference>
<evidence type="ECO:0000313" key="4">
    <source>
        <dbReference type="Proteomes" id="UP000321353"/>
    </source>
</evidence>
<dbReference type="KEGG" id="smam:Mal15_46340"/>
<protein>
    <recommendedName>
        <fullName evidence="5">Secreted protein</fullName>
    </recommendedName>
</protein>
<evidence type="ECO:0000313" key="3">
    <source>
        <dbReference type="EMBL" id="QEG00563.1"/>
    </source>
</evidence>
<accession>A0A5B9MH01</accession>
<dbReference type="EMBL" id="CP036264">
    <property type="protein sequence ID" value="QEG00563.1"/>
    <property type="molecule type" value="Genomic_DNA"/>
</dbReference>
<keyword evidence="4" id="KW-1185">Reference proteome</keyword>
<keyword evidence="2" id="KW-0732">Signal</keyword>
<dbReference type="AlphaFoldDB" id="A0A5B9MH01"/>
<feature type="compositionally biased region" description="Acidic residues" evidence="1">
    <location>
        <begin position="52"/>
        <end position="65"/>
    </location>
</feature>
<name>A0A5B9MH01_9BACT</name>
<sequence precursor="true">MKQAWTKSAVALLMIAALVLCGCGPSKEPTGPEEGSIQAYLDANPEAAARIDEDDESEEDDGTGE</sequence>
<evidence type="ECO:0000256" key="1">
    <source>
        <dbReference type="SAM" id="MobiDB-lite"/>
    </source>
</evidence>